<feature type="compositionally biased region" description="Polar residues" evidence="19">
    <location>
        <begin position="333"/>
        <end position="357"/>
    </location>
</feature>
<dbReference type="InterPro" id="IPR013320">
    <property type="entry name" value="ConA-like_dom_sf"/>
</dbReference>
<keyword evidence="5" id="KW-0328">Glycosyltransferase</keyword>
<dbReference type="EC" id="3.2.-.-" evidence="16"/>
<feature type="signal peptide" evidence="20">
    <location>
        <begin position="1"/>
        <end position="21"/>
    </location>
</feature>
<dbReference type="EMBL" id="CAUWAG010000007">
    <property type="protein sequence ID" value="CAJ2504689.1"/>
    <property type="molecule type" value="Genomic_DNA"/>
</dbReference>
<feature type="domain" description="GH16" evidence="21">
    <location>
        <begin position="23"/>
        <end position="241"/>
    </location>
</feature>
<evidence type="ECO:0000256" key="2">
    <source>
        <dbReference type="ARBA" id="ARBA00004196"/>
    </source>
</evidence>
<evidence type="ECO:0000256" key="1">
    <source>
        <dbReference type="ARBA" id="ARBA00000822"/>
    </source>
</evidence>
<evidence type="ECO:0000256" key="20">
    <source>
        <dbReference type="SAM" id="SignalP"/>
    </source>
</evidence>
<evidence type="ECO:0000259" key="21">
    <source>
        <dbReference type="PROSITE" id="PS51762"/>
    </source>
</evidence>
<evidence type="ECO:0000256" key="10">
    <source>
        <dbReference type="ARBA" id="ARBA00023157"/>
    </source>
</evidence>
<dbReference type="GO" id="GO:0005975">
    <property type="term" value="P:carbohydrate metabolic process"/>
    <property type="evidence" value="ECO:0007669"/>
    <property type="project" value="InterPro"/>
</dbReference>
<feature type="compositionally biased region" description="Polar residues" evidence="19">
    <location>
        <begin position="278"/>
        <end position="293"/>
    </location>
</feature>
<dbReference type="AlphaFoldDB" id="A0AAI8VHW9"/>
<reference evidence="22" key="1">
    <citation type="submission" date="2023-10" db="EMBL/GenBank/DDBJ databases">
        <authorList>
            <person name="Hackl T."/>
        </authorList>
    </citation>
    <scope>NUCLEOTIDE SEQUENCE</scope>
</reference>
<evidence type="ECO:0000256" key="17">
    <source>
        <dbReference type="PIRSR" id="PIRSR037299-1"/>
    </source>
</evidence>
<feature type="chain" id="PRO_5042460672" description="Crh-like protein" evidence="20">
    <location>
        <begin position="22"/>
        <end position="407"/>
    </location>
</feature>
<evidence type="ECO:0000256" key="3">
    <source>
        <dbReference type="ARBA" id="ARBA00004589"/>
    </source>
</evidence>
<evidence type="ECO:0000256" key="8">
    <source>
        <dbReference type="ARBA" id="ARBA00022801"/>
    </source>
</evidence>
<evidence type="ECO:0000256" key="16">
    <source>
        <dbReference type="PIRNR" id="PIRNR037299"/>
    </source>
</evidence>
<evidence type="ECO:0000313" key="22">
    <source>
        <dbReference type="EMBL" id="CAJ2504689.1"/>
    </source>
</evidence>
<comment type="caution">
    <text evidence="22">The sequence shown here is derived from an EMBL/GenBank/DDBJ whole genome shotgun (WGS) entry which is preliminary data.</text>
</comment>
<feature type="active site" description="Proton donor" evidence="17">
    <location>
        <position position="127"/>
    </location>
</feature>
<dbReference type="InterPro" id="IPR000757">
    <property type="entry name" value="Beta-glucanase-like"/>
</dbReference>
<dbReference type="GO" id="GO:0031505">
    <property type="term" value="P:fungal-type cell wall organization"/>
    <property type="evidence" value="ECO:0007669"/>
    <property type="project" value="TreeGrafter"/>
</dbReference>
<evidence type="ECO:0000256" key="5">
    <source>
        <dbReference type="ARBA" id="ARBA00022676"/>
    </source>
</evidence>
<evidence type="ECO:0000256" key="4">
    <source>
        <dbReference type="ARBA" id="ARBA00022622"/>
    </source>
</evidence>
<protein>
    <recommendedName>
        <fullName evidence="16">Crh-like protein</fullName>
        <ecNumber evidence="16">3.2.-.-</ecNumber>
    </recommendedName>
</protein>
<dbReference type="GO" id="GO:0098552">
    <property type="term" value="C:side of membrane"/>
    <property type="evidence" value="ECO:0007669"/>
    <property type="project" value="UniProtKB-KW"/>
</dbReference>
<dbReference type="PROSITE" id="PS51257">
    <property type="entry name" value="PROKAR_LIPOPROTEIN"/>
    <property type="match status" value="1"/>
</dbReference>
<keyword evidence="14" id="KW-0961">Cell wall biogenesis/degradation</keyword>
<dbReference type="GO" id="GO:0008843">
    <property type="term" value="F:endochitinase activity"/>
    <property type="evidence" value="ECO:0007669"/>
    <property type="project" value="UniProtKB-EC"/>
</dbReference>
<keyword evidence="4" id="KW-0336">GPI-anchor</keyword>
<dbReference type="PROSITE" id="PS51762">
    <property type="entry name" value="GH16_2"/>
    <property type="match status" value="1"/>
</dbReference>
<evidence type="ECO:0000256" key="6">
    <source>
        <dbReference type="ARBA" id="ARBA00022679"/>
    </source>
</evidence>
<dbReference type="PANTHER" id="PTHR10963">
    <property type="entry name" value="GLYCOSYL HYDROLASE-RELATED"/>
    <property type="match status" value="1"/>
</dbReference>
<evidence type="ECO:0000256" key="18">
    <source>
        <dbReference type="PIRSR" id="PIRSR037299-2"/>
    </source>
</evidence>
<feature type="disulfide bond" evidence="18">
    <location>
        <begin position="27"/>
        <end position="35"/>
    </location>
</feature>
<dbReference type="Pfam" id="PF00722">
    <property type="entry name" value="Glyco_hydro_16"/>
    <property type="match status" value="1"/>
</dbReference>
<keyword evidence="12" id="KW-0449">Lipoprotein</keyword>
<keyword evidence="8 16" id="KW-0378">Hydrolase</keyword>
<feature type="region of interest" description="Disordered" evidence="19">
    <location>
        <begin position="277"/>
        <end position="379"/>
    </location>
</feature>
<keyword evidence="23" id="KW-1185">Reference proteome</keyword>
<evidence type="ECO:0000256" key="12">
    <source>
        <dbReference type="ARBA" id="ARBA00023288"/>
    </source>
</evidence>
<feature type="compositionally biased region" description="Low complexity" evidence="19">
    <location>
        <begin position="294"/>
        <end position="332"/>
    </location>
</feature>
<dbReference type="PIRSF" id="PIRSF037299">
    <property type="entry name" value="Glycosidase_CRH1_prd"/>
    <property type="match status" value="1"/>
</dbReference>
<evidence type="ECO:0000256" key="9">
    <source>
        <dbReference type="ARBA" id="ARBA00023136"/>
    </source>
</evidence>
<accession>A0AAI8VHW9</accession>
<feature type="compositionally biased region" description="Low complexity" evidence="19">
    <location>
        <begin position="358"/>
        <end position="379"/>
    </location>
</feature>
<evidence type="ECO:0000256" key="19">
    <source>
        <dbReference type="SAM" id="MobiDB-lite"/>
    </source>
</evidence>
<keyword evidence="9 16" id="KW-0472">Membrane</keyword>
<gene>
    <name evidence="22" type="ORF">KHLLAP_LOCUS5157</name>
</gene>
<dbReference type="GO" id="GO:0016757">
    <property type="term" value="F:glycosyltransferase activity"/>
    <property type="evidence" value="ECO:0007669"/>
    <property type="project" value="UniProtKB-KW"/>
</dbReference>
<sequence>MFSKVLSTTAVVLAATNLASAQTFSSCNPLEKTGCPDEPAVGRENTKTIDFTKGESDFFTAAQATTIDYTTDGAVFTINTETEAPTIQSSDYIFFGKIDLTVIAAKGQGVVTSFVLQSADLDEIDWEWLGGDVTQVQSNYFGKGNTTTYDRGAYHSVNAPQTEEHTYTIDWTKDYVHWYVDGTQVRELLYADAVDGKNFPQTPCQIKLGTWVAGSSTAAPGTVEWAGGLTDFSQAPFKAYYKSITIQDYSNNVAGAKSYSWPAGSDGSYGSIDVLTTDGKTSSSEEVNSITTKSIPTSTASGPSSTGSSGSLESSSDSSSDASSTTATVPTTMVTGITLATGTSSPDSESDSNNAAAQTGSSTSSGSVSQSSSGSSPTSTVVQVAGALKTGLSGAVLGAGLAAALFL</sequence>
<evidence type="ECO:0000256" key="14">
    <source>
        <dbReference type="ARBA" id="ARBA00023316"/>
    </source>
</evidence>
<dbReference type="GO" id="GO:0009277">
    <property type="term" value="C:fungal-type cell wall"/>
    <property type="evidence" value="ECO:0007669"/>
    <property type="project" value="TreeGrafter"/>
</dbReference>
<dbReference type="InterPro" id="IPR050546">
    <property type="entry name" value="Glycosyl_Hydrlase_16"/>
</dbReference>
<evidence type="ECO:0000256" key="7">
    <source>
        <dbReference type="ARBA" id="ARBA00022729"/>
    </source>
</evidence>
<feature type="active site" description="Proton donor" evidence="17">
    <location>
        <position position="123"/>
    </location>
</feature>
<comment type="catalytic activity">
    <reaction evidence="1">
        <text>Random endo-hydrolysis of N-acetyl-beta-D-glucosaminide (1-&gt;4)-beta-linkages in chitin and chitodextrins.</text>
        <dbReference type="EC" id="3.2.1.14"/>
    </reaction>
</comment>
<dbReference type="InterPro" id="IPR017168">
    <property type="entry name" value="CHR-like"/>
</dbReference>
<comment type="similarity">
    <text evidence="15">Belongs to the glycosyl hydrolase 16 family. CRH1 subfamily.</text>
</comment>
<keyword evidence="6" id="KW-0808">Transferase</keyword>
<dbReference type="SUPFAM" id="SSF49899">
    <property type="entry name" value="Concanavalin A-like lectins/glucanases"/>
    <property type="match status" value="1"/>
</dbReference>
<evidence type="ECO:0000313" key="23">
    <source>
        <dbReference type="Proteomes" id="UP001295740"/>
    </source>
</evidence>
<dbReference type="PANTHER" id="PTHR10963:SF68">
    <property type="entry name" value="GLYCOSIDASE CRH1-RELATED"/>
    <property type="match status" value="1"/>
</dbReference>
<evidence type="ECO:0000256" key="13">
    <source>
        <dbReference type="ARBA" id="ARBA00023295"/>
    </source>
</evidence>
<keyword evidence="13" id="KW-0326">Glycosidase</keyword>
<keyword evidence="10 18" id="KW-1015">Disulfide bond</keyword>
<evidence type="ECO:0000256" key="11">
    <source>
        <dbReference type="ARBA" id="ARBA00023180"/>
    </source>
</evidence>
<dbReference type="Gene3D" id="2.60.120.200">
    <property type="match status" value="1"/>
</dbReference>
<keyword evidence="11" id="KW-0325">Glycoprotein</keyword>
<name>A0AAI8VHW9_9PEZI</name>
<keyword evidence="7 20" id="KW-0732">Signal</keyword>
<dbReference type="CDD" id="cd02183">
    <property type="entry name" value="GH16_fungal_CRH1_transglycosylase"/>
    <property type="match status" value="1"/>
</dbReference>
<comment type="subcellular location">
    <subcellularLocation>
        <location evidence="2">Cell envelope</location>
    </subcellularLocation>
    <subcellularLocation>
        <location evidence="3">Membrane</location>
        <topology evidence="3">Lipid-anchor</topology>
        <topology evidence="3">GPI-anchor</topology>
    </subcellularLocation>
</comment>
<proteinExistence type="inferred from homology"/>
<evidence type="ECO:0000256" key="15">
    <source>
        <dbReference type="ARBA" id="ARBA00038074"/>
    </source>
</evidence>
<dbReference type="Proteomes" id="UP001295740">
    <property type="component" value="Unassembled WGS sequence"/>
</dbReference>
<organism evidence="22 23">
    <name type="scientific">Anthostomella pinea</name>
    <dbReference type="NCBI Taxonomy" id="933095"/>
    <lineage>
        <taxon>Eukaryota</taxon>
        <taxon>Fungi</taxon>
        <taxon>Dikarya</taxon>
        <taxon>Ascomycota</taxon>
        <taxon>Pezizomycotina</taxon>
        <taxon>Sordariomycetes</taxon>
        <taxon>Xylariomycetidae</taxon>
        <taxon>Xylariales</taxon>
        <taxon>Xylariaceae</taxon>
        <taxon>Anthostomella</taxon>
    </lineage>
</organism>